<dbReference type="PROSITE" id="PS00138">
    <property type="entry name" value="SUBTILASE_SER"/>
    <property type="match status" value="1"/>
</dbReference>
<dbReference type="PROSITE" id="PS51892">
    <property type="entry name" value="SUBTILASE"/>
    <property type="match status" value="1"/>
</dbReference>
<dbReference type="Gene3D" id="3.40.50.200">
    <property type="entry name" value="Peptidase S8/S53 domain"/>
    <property type="match status" value="1"/>
</dbReference>
<evidence type="ECO:0000256" key="5">
    <source>
        <dbReference type="ARBA" id="ARBA00022825"/>
    </source>
</evidence>
<evidence type="ECO:0000313" key="9">
    <source>
        <dbReference type="EMBL" id="OWM66759.1"/>
    </source>
</evidence>
<sequence>MVLRRNPQGRIVKGETVPDPTSPVTASFSSSGPSVMTPDIMKPDVSAPGIDILAAYPPDVPPTKGGGDDRSVRFNVLSGTSMSCPHVAGAAAYVKTFHPDWSSSAVKSALMTTASKIRDTTTKGGPSGLEFSYGSGQINPLKAANPGLIYEITKDDYVNLLCSLGFDESSYPEMDLATSLPETAYTRCQKQQRNILRGWGCHYPLPGLPVTSEATGNP</sequence>
<evidence type="ECO:0000256" key="6">
    <source>
        <dbReference type="PROSITE-ProRule" id="PRU01240"/>
    </source>
</evidence>
<keyword evidence="3" id="KW-0732">Signal</keyword>
<organism evidence="9 10">
    <name type="scientific">Punica granatum</name>
    <name type="common">Pomegranate</name>
    <dbReference type="NCBI Taxonomy" id="22663"/>
    <lineage>
        <taxon>Eukaryota</taxon>
        <taxon>Viridiplantae</taxon>
        <taxon>Streptophyta</taxon>
        <taxon>Embryophyta</taxon>
        <taxon>Tracheophyta</taxon>
        <taxon>Spermatophyta</taxon>
        <taxon>Magnoliopsida</taxon>
        <taxon>eudicotyledons</taxon>
        <taxon>Gunneridae</taxon>
        <taxon>Pentapetalae</taxon>
        <taxon>rosids</taxon>
        <taxon>malvids</taxon>
        <taxon>Myrtales</taxon>
        <taxon>Lythraceae</taxon>
        <taxon>Punica</taxon>
    </lineage>
</organism>
<keyword evidence="2" id="KW-0645">Protease</keyword>
<dbReference type="GO" id="GO:0004252">
    <property type="term" value="F:serine-type endopeptidase activity"/>
    <property type="evidence" value="ECO:0007669"/>
    <property type="project" value="InterPro"/>
</dbReference>
<dbReference type="InterPro" id="IPR023828">
    <property type="entry name" value="Peptidase_S8_Ser-AS"/>
</dbReference>
<dbReference type="InterPro" id="IPR045051">
    <property type="entry name" value="SBT"/>
</dbReference>
<evidence type="ECO:0000256" key="7">
    <source>
        <dbReference type="SAM" id="MobiDB-lite"/>
    </source>
</evidence>
<evidence type="ECO:0000313" key="10">
    <source>
        <dbReference type="Proteomes" id="UP000197138"/>
    </source>
</evidence>
<dbReference type="Pfam" id="PF00082">
    <property type="entry name" value="Peptidase_S8"/>
    <property type="match status" value="1"/>
</dbReference>
<comment type="caution">
    <text evidence="9">The sequence shown here is derived from an EMBL/GenBank/DDBJ whole genome shotgun (WGS) entry which is preliminary data.</text>
</comment>
<dbReference type="InterPro" id="IPR036852">
    <property type="entry name" value="Peptidase_S8/S53_dom_sf"/>
</dbReference>
<name>A0A218W2K7_PUNGR</name>
<keyword evidence="5" id="KW-0720">Serine protease</keyword>
<feature type="compositionally biased region" description="Polar residues" evidence="7">
    <location>
        <begin position="22"/>
        <end position="34"/>
    </location>
</feature>
<evidence type="ECO:0000259" key="8">
    <source>
        <dbReference type="Pfam" id="PF00082"/>
    </source>
</evidence>
<accession>A0A218W2K7</accession>
<dbReference type="AlphaFoldDB" id="A0A218W2K7"/>
<dbReference type="SUPFAM" id="SSF52743">
    <property type="entry name" value="Subtilisin-like"/>
    <property type="match status" value="1"/>
</dbReference>
<protein>
    <recommendedName>
        <fullName evidence="8">Peptidase S8/S53 domain-containing protein</fullName>
    </recommendedName>
</protein>
<dbReference type="EMBL" id="MTKT01005538">
    <property type="protein sequence ID" value="OWM66759.1"/>
    <property type="molecule type" value="Genomic_DNA"/>
</dbReference>
<dbReference type="GO" id="GO:0006508">
    <property type="term" value="P:proteolysis"/>
    <property type="evidence" value="ECO:0007669"/>
    <property type="project" value="UniProtKB-KW"/>
</dbReference>
<comment type="similarity">
    <text evidence="1 6">Belongs to the peptidase S8 family.</text>
</comment>
<dbReference type="InterPro" id="IPR000209">
    <property type="entry name" value="Peptidase_S8/S53_dom"/>
</dbReference>
<evidence type="ECO:0000256" key="3">
    <source>
        <dbReference type="ARBA" id="ARBA00022729"/>
    </source>
</evidence>
<comment type="caution">
    <text evidence="6">Lacks conserved residue(s) required for the propagation of feature annotation.</text>
</comment>
<feature type="region of interest" description="Disordered" evidence="7">
    <location>
        <begin position="1"/>
        <end position="36"/>
    </location>
</feature>
<keyword evidence="4" id="KW-0378">Hydrolase</keyword>
<dbReference type="Proteomes" id="UP000197138">
    <property type="component" value="Unassembled WGS sequence"/>
</dbReference>
<dbReference type="Gene3D" id="3.50.30.30">
    <property type="match status" value="1"/>
</dbReference>
<evidence type="ECO:0000256" key="1">
    <source>
        <dbReference type="ARBA" id="ARBA00011073"/>
    </source>
</evidence>
<dbReference type="PANTHER" id="PTHR10795">
    <property type="entry name" value="PROPROTEIN CONVERTASE SUBTILISIN/KEXIN"/>
    <property type="match status" value="1"/>
</dbReference>
<gene>
    <name evidence="9" type="ORF">CDL15_Pgr010411</name>
</gene>
<evidence type="ECO:0000256" key="2">
    <source>
        <dbReference type="ARBA" id="ARBA00022670"/>
    </source>
</evidence>
<proteinExistence type="inferred from homology"/>
<feature type="domain" description="Peptidase S8/S53" evidence="8">
    <location>
        <begin position="24"/>
        <end position="136"/>
    </location>
</feature>
<reference evidence="10" key="1">
    <citation type="journal article" date="2017" name="Plant J.">
        <title>The pomegranate (Punica granatum L.) genome and the genomics of punicalagin biosynthesis.</title>
        <authorList>
            <person name="Qin G."/>
            <person name="Xu C."/>
            <person name="Ming R."/>
            <person name="Tang H."/>
            <person name="Guyot R."/>
            <person name="Kramer E.M."/>
            <person name="Hu Y."/>
            <person name="Yi X."/>
            <person name="Qi Y."/>
            <person name="Xu X."/>
            <person name="Gao Z."/>
            <person name="Pan H."/>
            <person name="Jian J."/>
            <person name="Tian Y."/>
            <person name="Yue Z."/>
            <person name="Xu Y."/>
        </authorList>
    </citation>
    <scope>NUCLEOTIDE SEQUENCE [LARGE SCALE GENOMIC DNA]</scope>
    <source>
        <strain evidence="10">cv. Dabenzi</strain>
    </source>
</reference>
<evidence type="ECO:0000256" key="4">
    <source>
        <dbReference type="ARBA" id="ARBA00022801"/>
    </source>
</evidence>